<evidence type="ECO:0000256" key="2">
    <source>
        <dbReference type="ARBA" id="ARBA00022741"/>
    </source>
</evidence>
<dbReference type="EMBL" id="CP159253">
    <property type="protein sequence ID" value="XCG48006.1"/>
    <property type="molecule type" value="Genomic_DNA"/>
</dbReference>
<dbReference type="PANTHER" id="PTHR12358:SF54">
    <property type="entry name" value="SPHINGOSINE KINASE RELATED PROTEIN"/>
    <property type="match status" value="1"/>
</dbReference>
<reference evidence="6" key="1">
    <citation type="submission" date="2024-06" db="EMBL/GenBank/DDBJ databases">
        <title>Mesorhizobium karijinii sp. nov., a symbiont of the iconic Swainsona formosa from arid Australia.</title>
        <authorList>
            <person name="Hill Y.J."/>
            <person name="Watkin E.L.J."/>
            <person name="O'Hara G.W."/>
            <person name="Terpolilli J."/>
            <person name="Tye M.L."/>
            <person name="Kohlmeier M.G."/>
        </authorList>
    </citation>
    <scope>NUCLEOTIDE SEQUENCE</scope>
    <source>
        <strain evidence="6">WSM2240</strain>
    </source>
</reference>
<keyword evidence="1" id="KW-0808">Transferase</keyword>
<dbReference type="Pfam" id="PF00781">
    <property type="entry name" value="DAGK_cat"/>
    <property type="match status" value="1"/>
</dbReference>
<keyword evidence="2" id="KW-0547">Nucleotide-binding</keyword>
<proteinExistence type="predicted"/>
<keyword evidence="3 6" id="KW-0418">Kinase</keyword>
<dbReference type="PROSITE" id="PS50146">
    <property type="entry name" value="DAGK"/>
    <property type="match status" value="1"/>
</dbReference>
<dbReference type="SUPFAM" id="SSF111331">
    <property type="entry name" value="NAD kinase/diacylglycerol kinase-like"/>
    <property type="match status" value="1"/>
</dbReference>
<evidence type="ECO:0000256" key="1">
    <source>
        <dbReference type="ARBA" id="ARBA00022679"/>
    </source>
</evidence>
<dbReference type="InterPro" id="IPR001206">
    <property type="entry name" value="Diacylglycerol_kinase_cat_dom"/>
</dbReference>
<dbReference type="Gene3D" id="2.60.200.40">
    <property type="match status" value="1"/>
</dbReference>
<protein>
    <submittedName>
        <fullName evidence="6">Diacylglycerol kinase family protein</fullName>
    </submittedName>
</protein>
<dbReference type="InterPro" id="IPR050187">
    <property type="entry name" value="Lipid_Phosphate_FormReg"/>
</dbReference>
<dbReference type="AlphaFoldDB" id="A0AAU8CM90"/>
<sequence>MRFLAVLNRDGGALRGMDLKAFSAKIKETLEAAGHLAETRIVAGDEIVDALAEAAQQRPVDVVLAGGGDGTISAAAAALKDRNKALAILPAGTMNLFARSLGVPQSLDEALASFANGEIKPVDVASANGRVFVHQFSIGMHAKMVRLRDKMEFRSRLGKIGASVKAAYTTVMNPPTMTVSLEIGDAEIVTRTTGIGVTNNLFGEGHLPYADHPDGGVLGVYVTVARQRGELLRFMLSVARGKWRDNQQVEIHEAERVVLKIRAAKAGLRCVIDGELSELERETVLEIHPKSLRVLVPKSSGQTAWANSTG</sequence>
<dbReference type="PANTHER" id="PTHR12358">
    <property type="entry name" value="SPHINGOSINE KINASE"/>
    <property type="match status" value="1"/>
</dbReference>
<dbReference type="Pfam" id="PF19279">
    <property type="entry name" value="YegS_C"/>
    <property type="match status" value="1"/>
</dbReference>
<evidence type="ECO:0000313" key="6">
    <source>
        <dbReference type="EMBL" id="XCG48006.1"/>
    </source>
</evidence>
<organism evidence="6">
    <name type="scientific">Mesorhizobium sp. WSM2240</name>
    <dbReference type="NCBI Taxonomy" id="3228851"/>
    <lineage>
        <taxon>Bacteria</taxon>
        <taxon>Pseudomonadati</taxon>
        <taxon>Pseudomonadota</taxon>
        <taxon>Alphaproteobacteria</taxon>
        <taxon>Hyphomicrobiales</taxon>
        <taxon>Phyllobacteriaceae</taxon>
        <taxon>Mesorhizobium</taxon>
    </lineage>
</organism>
<evidence type="ECO:0000256" key="3">
    <source>
        <dbReference type="ARBA" id="ARBA00022777"/>
    </source>
</evidence>
<dbReference type="SMART" id="SM00046">
    <property type="entry name" value="DAGKc"/>
    <property type="match status" value="1"/>
</dbReference>
<keyword evidence="4" id="KW-0067">ATP-binding</keyword>
<name>A0AAU8CM90_9HYPH</name>
<dbReference type="RefSeq" id="WP_353644456.1">
    <property type="nucleotide sequence ID" value="NZ_CP159253.1"/>
</dbReference>
<accession>A0AAU8CM90</accession>
<evidence type="ECO:0000256" key="4">
    <source>
        <dbReference type="ARBA" id="ARBA00022840"/>
    </source>
</evidence>
<dbReference type="InterPro" id="IPR045540">
    <property type="entry name" value="YegS/DAGK_C"/>
</dbReference>
<dbReference type="InterPro" id="IPR017438">
    <property type="entry name" value="ATP-NAD_kinase_N"/>
</dbReference>
<dbReference type="GO" id="GO:0005524">
    <property type="term" value="F:ATP binding"/>
    <property type="evidence" value="ECO:0007669"/>
    <property type="project" value="UniProtKB-KW"/>
</dbReference>
<dbReference type="InterPro" id="IPR016064">
    <property type="entry name" value="NAD/diacylglycerol_kinase_sf"/>
</dbReference>
<evidence type="ECO:0000259" key="5">
    <source>
        <dbReference type="PROSITE" id="PS50146"/>
    </source>
</evidence>
<feature type="domain" description="DAGKc" evidence="5">
    <location>
        <begin position="1"/>
        <end position="131"/>
    </location>
</feature>
<gene>
    <name evidence="6" type="ORF">ABVK50_22560</name>
</gene>
<dbReference type="GO" id="GO:0016301">
    <property type="term" value="F:kinase activity"/>
    <property type="evidence" value="ECO:0007669"/>
    <property type="project" value="UniProtKB-KW"/>
</dbReference>
<dbReference type="Gene3D" id="3.40.50.10330">
    <property type="entry name" value="Probable inorganic polyphosphate/atp-NAD kinase, domain 1"/>
    <property type="match status" value="1"/>
</dbReference>